<feature type="domain" description="Ribonucleotide reductase large subunit C-terminal" evidence="5">
    <location>
        <begin position="84"/>
        <end position="182"/>
    </location>
</feature>
<feature type="domain" description="Ribonucleotide reductase large subunit C-terminal" evidence="5">
    <location>
        <begin position="263"/>
        <end position="348"/>
    </location>
</feature>
<dbReference type="InterPro" id="IPR050862">
    <property type="entry name" value="RdRp_reductase_class-2"/>
</dbReference>
<protein>
    <submittedName>
        <fullName evidence="6">Ribonucleotide-diphosphate reductase subunit alpha</fullName>
    </submittedName>
</protein>
<keyword evidence="2" id="KW-0846">Cobalamin</keyword>
<feature type="domain" description="Ribonucleotide reductase large subunit C-terminal" evidence="5">
    <location>
        <begin position="384"/>
        <end position="496"/>
    </location>
</feature>
<dbReference type="PANTHER" id="PTHR43371:SF1">
    <property type="entry name" value="RIBONUCLEOSIDE-DIPHOSPHATE REDUCTASE"/>
    <property type="match status" value="1"/>
</dbReference>
<dbReference type="EMBL" id="LR796349">
    <property type="protein sequence ID" value="CAB4138774.1"/>
    <property type="molecule type" value="Genomic_DNA"/>
</dbReference>
<dbReference type="GO" id="GO:0031419">
    <property type="term" value="F:cobalamin binding"/>
    <property type="evidence" value="ECO:0007669"/>
    <property type="project" value="UniProtKB-KW"/>
</dbReference>
<sequence>MTWRSNANPVFRSQFSENIFNYKYAHQGAETWDELCRTLVAEVCTGYMTKTEVADLTQYMIEMKFIPGGRYLYYAGRPNPFYNNCYLLRAEEDSREDWANLSWKAESCLMTGGGIGVDYSVYREAGAPIARTGGTASGPLPKMEMINEIGRRVMQGGSRRSAIYASLNWRHPDAQEFLTIKDWENYPVPGTDKTLKDLKQLDFNWPCPLDMTNISLNYDDAWLYKEERHKDPTFLKNVRQALKSAEPGFSFNFGDKQNETLRNACTEVTSADDSDVCNLGSLNFGRIEDLAELRTIVELATKFLICGTMRAMLPYGKVALTRTKNRRLGLGLMGVHEWLIKKGYRYECTPELRNWLAAYQQISDHTSRTFADHLGISRPVANRAIAPTGTIGILAGTTTGIEPLFAVAYKRRYLRNGDKWHYQYVIDGTAKELIEFYGADPEKMESAIDLAEDFERRISFQADIQDYVDMAISSTINLPSWGSELNNEDTVEKFAEKLSLYAPRLRGFTAYPDGARGGQPLTPVSYKEANALEGQEFEEYHDICDISGKGGSCGV</sequence>
<accession>A0A6J5LVX4</accession>
<name>A0A6J5LVX4_9CAUD</name>
<dbReference type="PANTHER" id="PTHR43371">
    <property type="entry name" value="VITAMIN B12-DEPENDENT RIBONUCLEOTIDE REDUCTASE"/>
    <property type="match status" value="1"/>
</dbReference>
<dbReference type="Gene3D" id="3.20.70.20">
    <property type="match status" value="2"/>
</dbReference>
<evidence type="ECO:0000259" key="5">
    <source>
        <dbReference type="Pfam" id="PF02867"/>
    </source>
</evidence>
<dbReference type="PRINTS" id="PR01183">
    <property type="entry name" value="RIBORDTASEM1"/>
</dbReference>
<evidence type="ECO:0000313" key="6">
    <source>
        <dbReference type="EMBL" id="CAB4138774.1"/>
    </source>
</evidence>
<dbReference type="Pfam" id="PF02867">
    <property type="entry name" value="Ribonuc_red_lgC"/>
    <property type="match status" value="3"/>
</dbReference>
<evidence type="ECO:0000256" key="1">
    <source>
        <dbReference type="ARBA" id="ARBA00001922"/>
    </source>
</evidence>
<organism evidence="6">
    <name type="scientific">uncultured Caudovirales phage</name>
    <dbReference type="NCBI Taxonomy" id="2100421"/>
    <lineage>
        <taxon>Viruses</taxon>
        <taxon>Duplodnaviria</taxon>
        <taxon>Heunggongvirae</taxon>
        <taxon>Uroviricota</taxon>
        <taxon>Caudoviricetes</taxon>
        <taxon>Peduoviridae</taxon>
        <taxon>Maltschvirus</taxon>
        <taxon>Maltschvirus maltsch</taxon>
    </lineage>
</organism>
<proteinExistence type="predicted"/>
<comment type="cofactor">
    <cofactor evidence="1">
        <name>adenosylcob(III)alamin</name>
        <dbReference type="ChEBI" id="CHEBI:18408"/>
    </cofactor>
</comment>
<evidence type="ECO:0000256" key="2">
    <source>
        <dbReference type="ARBA" id="ARBA00022628"/>
    </source>
</evidence>
<keyword evidence="4" id="KW-0170">Cobalt</keyword>
<reference evidence="6" key="1">
    <citation type="submission" date="2020-04" db="EMBL/GenBank/DDBJ databases">
        <authorList>
            <person name="Chiriac C."/>
            <person name="Salcher M."/>
            <person name="Ghai R."/>
            <person name="Kavagutti S V."/>
        </authorList>
    </citation>
    <scope>NUCLEOTIDE SEQUENCE</scope>
</reference>
<gene>
    <name evidence="6" type="ORF">UFOVP344_46</name>
</gene>
<evidence type="ECO:0000256" key="3">
    <source>
        <dbReference type="ARBA" id="ARBA00023002"/>
    </source>
</evidence>
<dbReference type="SUPFAM" id="SSF51998">
    <property type="entry name" value="PFL-like glycyl radical enzymes"/>
    <property type="match status" value="1"/>
</dbReference>
<keyword evidence="3" id="KW-0560">Oxidoreductase</keyword>
<dbReference type="GO" id="GO:0004748">
    <property type="term" value="F:ribonucleoside-diphosphate reductase activity, thioredoxin disulfide as acceptor"/>
    <property type="evidence" value="ECO:0007669"/>
    <property type="project" value="TreeGrafter"/>
</dbReference>
<dbReference type="InterPro" id="IPR000788">
    <property type="entry name" value="RNR_lg_C"/>
</dbReference>
<evidence type="ECO:0000256" key="4">
    <source>
        <dbReference type="ARBA" id="ARBA00023285"/>
    </source>
</evidence>